<dbReference type="Pfam" id="PF11695">
    <property type="entry name" value="DUF3291"/>
    <property type="match status" value="1"/>
</dbReference>
<comment type="caution">
    <text evidence="2">The sequence shown here is derived from an EMBL/GenBank/DDBJ whole genome shotgun (WGS) entry which is preliminary data.</text>
</comment>
<accession>A0ABP4DU85</accession>
<proteinExistence type="predicted"/>
<sequence length="141" mass="15900">MPTLPWTTPNAPRPQTRAMVMASRFEVRSLADVPRFFWKSLAAWRQVRTAPGAVGASLIAQPLKRTFWTLSAWESREALYTFAKTEPHYSIMTSLRSTMDNSTFTFWDVPVEELPITWADAKRRLAEQRQADAAPAEGAGA</sequence>
<dbReference type="Proteomes" id="UP001499987">
    <property type="component" value="Unassembled WGS sequence"/>
</dbReference>
<dbReference type="RefSeq" id="WP_344621439.1">
    <property type="nucleotide sequence ID" value="NZ_BAAALD010000001.1"/>
</dbReference>
<protein>
    <recommendedName>
        <fullName evidence="1">DUF3291 domain-containing protein</fullName>
    </recommendedName>
</protein>
<evidence type="ECO:0000259" key="1">
    <source>
        <dbReference type="Pfam" id="PF11695"/>
    </source>
</evidence>
<dbReference type="SUPFAM" id="SSF54909">
    <property type="entry name" value="Dimeric alpha+beta barrel"/>
    <property type="match status" value="1"/>
</dbReference>
<feature type="domain" description="DUF3291" evidence="1">
    <location>
        <begin position="57"/>
        <end position="131"/>
    </location>
</feature>
<keyword evidence="3" id="KW-1185">Reference proteome</keyword>
<dbReference type="InterPro" id="IPR011008">
    <property type="entry name" value="Dimeric_a/b-barrel"/>
</dbReference>
<dbReference type="InterPro" id="IPR021708">
    <property type="entry name" value="DUF3291"/>
</dbReference>
<reference evidence="3" key="1">
    <citation type="journal article" date="2019" name="Int. J. Syst. Evol. Microbiol.">
        <title>The Global Catalogue of Microorganisms (GCM) 10K type strain sequencing project: providing services to taxonomists for standard genome sequencing and annotation.</title>
        <authorList>
            <consortium name="The Broad Institute Genomics Platform"/>
            <consortium name="The Broad Institute Genome Sequencing Center for Infectious Disease"/>
            <person name="Wu L."/>
            <person name="Ma J."/>
        </authorList>
    </citation>
    <scope>NUCLEOTIDE SEQUENCE [LARGE SCALE GENOMIC DNA]</scope>
    <source>
        <strain evidence="3">JCM 13002</strain>
    </source>
</reference>
<evidence type="ECO:0000313" key="3">
    <source>
        <dbReference type="Proteomes" id="UP001499987"/>
    </source>
</evidence>
<evidence type="ECO:0000313" key="2">
    <source>
        <dbReference type="EMBL" id="GAA1069308.1"/>
    </source>
</evidence>
<organism evidence="2 3">
    <name type="scientific">Kitasatospora arboriphila</name>
    <dbReference type="NCBI Taxonomy" id="258052"/>
    <lineage>
        <taxon>Bacteria</taxon>
        <taxon>Bacillati</taxon>
        <taxon>Actinomycetota</taxon>
        <taxon>Actinomycetes</taxon>
        <taxon>Kitasatosporales</taxon>
        <taxon>Streptomycetaceae</taxon>
        <taxon>Kitasatospora</taxon>
    </lineage>
</organism>
<gene>
    <name evidence="2" type="ORF">GCM10009663_01170</name>
</gene>
<name>A0ABP4DU85_9ACTN</name>
<dbReference type="EMBL" id="BAAALD010000001">
    <property type="protein sequence ID" value="GAA1069308.1"/>
    <property type="molecule type" value="Genomic_DNA"/>
</dbReference>
<dbReference type="Gene3D" id="3.30.70.100">
    <property type="match status" value="1"/>
</dbReference>